<proteinExistence type="predicted"/>
<sequence length="868" mass="95244">MRGWPAELDPHQEKAFGYQEGMFTDSDDGAIIEARNQIRHYTERLYPSDDSIPTPIMYSNQRLGREHYDHMAPSISYDHRPGPFIPYAQGSSSNHALQPVVPPHSSNPQGTQPTGIPSEGRRRGAPSPVQAPATKKARTGPSHQPMVATGPKPDLPGTCVFGSEALNPKWKPPLTGPHITRTYRKGTTTSRKALAPSQPHPAPTGSSRKGKERETEAGGALQLHPPPPTGESSLAPSLLPSTPPRRHDATLEAINGSVPPSPNTEYKVSSAVLLHGLGALLDVIKEAFLKYVGAPVPPGLPVISLSDPWSPKADTKTAEDFISPNEGTPCPLASHHWDAFHSAAGGSALIGKLKTRGLVLELSHIVLTRSKNLVPHLITLLRRINECVDKVVKLDPSTESYKTDRASHVKSLFCRCINIHIIRPHGDKVWDDILERVENMWLRSVVSLPNSSCLPCLIPTPSESRVRHLINFMTAAGVGVNSFRVLEETPGKSRPFLTMKQGSTLEDVQKTLLHILWYENAEAAAKSRVEAGQDSASPHVTGAEASSHLDTSLFPLSDDPTSSTLDTRHEEQQSSVDALPDSSSSRVEARSTHQHDSAPSHVGPPKSLIAAIKALYPSLTSKDDSSTLTRCVNTNGVRVTSTTDGRRLLFRFEERKNGERQKEGEGKEGKGACQDVRYVCCVEMFSEPLLWWFISENIDIAIGINRAAVVSVYKTMTSGDPKHDDIAVRWLSYLHGAGIVLVAEYYEVIKELGRLPTREDIKKLMTSKARKLVAAGRPREAQFAFARWSRLPQTSLDEVMHLRQRMIELLRDLLQLTPEENVSSPPTSVFLPPHDLETVMGEDEGEEFLDIEDLTKASETYALGSLTD</sequence>
<organism evidence="2 3">
    <name type="scientific">Ephemerocybe angulata</name>
    <dbReference type="NCBI Taxonomy" id="980116"/>
    <lineage>
        <taxon>Eukaryota</taxon>
        <taxon>Fungi</taxon>
        <taxon>Dikarya</taxon>
        <taxon>Basidiomycota</taxon>
        <taxon>Agaricomycotina</taxon>
        <taxon>Agaricomycetes</taxon>
        <taxon>Agaricomycetidae</taxon>
        <taxon>Agaricales</taxon>
        <taxon>Agaricineae</taxon>
        <taxon>Psathyrellaceae</taxon>
        <taxon>Ephemerocybe</taxon>
    </lineage>
</organism>
<feature type="region of interest" description="Disordered" evidence="1">
    <location>
        <begin position="81"/>
        <end position="262"/>
    </location>
</feature>
<dbReference type="AlphaFoldDB" id="A0A8H6H5S7"/>
<name>A0A8H6H5S7_9AGAR</name>
<keyword evidence="3" id="KW-1185">Reference proteome</keyword>
<gene>
    <name evidence="2" type="ORF">DFP72DRAFT_345551</name>
</gene>
<feature type="region of interest" description="Disordered" evidence="1">
    <location>
        <begin position="529"/>
        <end position="605"/>
    </location>
</feature>
<accession>A0A8H6H5S7</accession>
<feature type="compositionally biased region" description="Low complexity" evidence="1">
    <location>
        <begin position="574"/>
        <end position="585"/>
    </location>
</feature>
<dbReference type="Proteomes" id="UP000521943">
    <property type="component" value="Unassembled WGS sequence"/>
</dbReference>
<feature type="compositionally biased region" description="Basic and acidic residues" evidence="1">
    <location>
        <begin position="587"/>
        <end position="598"/>
    </location>
</feature>
<evidence type="ECO:0000313" key="3">
    <source>
        <dbReference type="Proteomes" id="UP000521943"/>
    </source>
</evidence>
<dbReference type="EMBL" id="JACGCI010000306">
    <property type="protein sequence ID" value="KAF6740999.1"/>
    <property type="molecule type" value="Genomic_DNA"/>
</dbReference>
<evidence type="ECO:0000313" key="2">
    <source>
        <dbReference type="EMBL" id="KAF6740999.1"/>
    </source>
</evidence>
<reference evidence="2 3" key="1">
    <citation type="submission" date="2020-07" db="EMBL/GenBank/DDBJ databases">
        <title>Comparative genomics of pyrophilous fungi reveals a link between fire events and developmental genes.</title>
        <authorList>
            <consortium name="DOE Joint Genome Institute"/>
            <person name="Steindorff A.S."/>
            <person name="Carver A."/>
            <person name="Calhoun S."/>
            <person name="Stillman K."/>
            <person name="Liu H."/>
            <person name="Lipzen A."/>
            <person name="Pangilinan J."/>
            <person name="Labutti K."/>
            <person name="Bruns T.D."/>
            <person name="Grigoriev I.V."/>
        </authorList>
    </citation>
    <scope>NUCLEOTIDE SEQUENCE [LARGE SCALE GENOMIC DNA]</scope>
    <source>
        <strain evidence="2 3">CBS 144469</strain>
    </source>
</reference>
<feature type="compositionally biased region" description="Polar residues" evidence="1">
    <location>
        <begin position="104"/>
        <end position="115"/>
    </location>
</feature>
<comment type="caution">
    <text evidence="2">The sequence shown here is derived from an EMBL/GenBank/DDBJ whole genome shotgun (WGS) entry which is preliminary data.</text>
</comment>
<evidence type="ECO:0000256" key="1">
    <source>
        <dbReference type="SAM" id="MobiDB-lite"/>
    </source>
</evidence>
<protein>
    <submittedName>
        <fullName evidence="2">Uncharacterized protein</fullName>
    </submittedName>
</protein>